<dbReference type="SMART" id="SM00448">
    <property type="entry name" value="REC"/>
    <property type="match status" value="1"/>
</dbReference>
<keyword evidence="6" id="KW-0238">DNA-binding</keyword>
<dbReference type="PANTHER" id="PTHR42713:SF3">
    <property type="entry name" value="TRANSCRIPTIONAL REGULATORY PROTEIN HPTR"/>
    <property type="match status" value="1"/>
</dbReference>
<feature type="modified residue" description="4-aspartylphosphate" evidence="8">
    <location>
        <position position="55"/>
    </location>
</feature>
<dbReference type="Pfam" id="PF17853">
    <property type="entry name" value="GGDEF_2"/>
    <property type="match status" value="1"/>
</dbReference>
<keyword evidence="3 8" id="KW-0597">Phosphoprotein</keyword>
<dbReference type="InterPro" id="IPR051552">
    <property type="entry name" value="HptR"/>
</dbReference>
<evidence type="ECO:0000256" key="3">
    <source>
        <dbReference type="ARBA" id="ARBA00022553"/>
    </source>
</evidence>
<dbReference type="SMART" id="SM00342">
    <property type="entry name" value="HTH_ARAC"/>
    <property type="match status" value="1"/>
</dbReference>
<dbReference type="PROSITE" id="PS00041">
    <property type="entry name" value="HTH_ARAC_FAMILY_1"/>
    <property type="match status" value="1"/>
</dbReference>
<dbReference type="Gene3D" id="1.10.10.60">
    <property type="entry name" value="Homeodomain-like"/>
    <property type="match status" value="2"/>
</dbReference>
<dbReference type="Pfam" id="PF00072">
    <property type="entry name" value="Response_reg"/>
    <property type="match status" value="1"/>
</dbReference>
<dbReference type="GO" id="GO:0005737">
    <property type="term" value="C:cytoplasm"/>
    <property type="evidence" value="ECO:0007669"/>
    <property type="project" value="UniProtKB-SubCell"/>
</dbReference>
<dbReference type="InterPro" id="IPR001789">
    <property type="entry name" value="Sig_transdc_resp-reg_receiver"/>
</dbReference>
<evidence type="ECO:0000256" key="4">
    <source>
        <dbReference type="ARBA" id="ARBA00023012"/>
    </source>
</evidence>
<dbReference type="InterPro" id="IPR011006">
    <property type="entry name" value="CheY-like_superfamily"/>
</dbReference>
<dbReference type="Gene3D" id="3.40.50.2300">
    <property type="match status" value="1"/>
</dbReference>
<evidence type="ECO:0000256" key="1">
    <source>
        <dbReference type="ARBA" id="ARBA00004496"/>
    </source>
</evidence>
<dbReference type="AlphaFoldDB" id="A0A7Z2VMJ8"/>
<proteinExistence type="predicted"/>
<evidence type="ECO:0000259" key="10">
    <source>
        <dbReference type="PROSITE" id="PS50110"/>
    </source>
</evidence>
<evidence type="ECO:0000313" key="11">
    <source>
        <dbReference type="EMBL" id="QJD85679.1"/>
    </source>
</evidence>
<dbReference type="PANTHER" id="PTHR42713">
    <property type="entry name" value="HISTIDINE KINASE-RELATED"/>
    <property type="match status" value="1"/>
</dbReference>
<evidence type="ECO:0000256" key="2">
    <source>
        <dbReference type="ARBA" id="ARBA00022490"/>
    </source>
</evidence>
<organism evidence="11 12">
    <name type="scientific">Cohnella herbarum</name>
    <dbReference type="NCBI Taxonomy" id="2728023"/>
    <lineage>
        <taxon>Bacteria</taxon>
        <taxon>Bacillati</taxon>
        <taxon>Bacillota</taxon>
        <taxon>Bacilli</taxon>
        <taxon>Bacillales</taxon>
        <taxon>Paenibacillaceae</taxon>
        <taxon>Cohnella</taxon>
    </lineage>
</organism>
<evidence type="ECO:0000256" key="8">
    <source>
        <dbReference type="PROSITE-ProRule" id="PRU00169"/>
    </source>
</evidence>
<dbReference type="PROSITE" id="PS01124">
    <property type="entry name" value="HTH_ARAC_FAMILY_2"/>
    <property type="match status" value="1"/>
</dbReference>
<gene>
    <name evidence="11" type="ORF">HH215_22490</name>
</gene>
<dbReference type="SUPFAM" id="SSF46689">
    <property type="entry name" value="Homeodomain-like"/>
    <property type="match status" value="1"/>
</dbReference>
<reference evidence="11 12" key="1">
    <citation type="submission" date="2020-04" db="EMBL/GenBank/DDBJ databases">
        <title>Genome sequencing of novel species.</title>
        <authorList>
            <person name="Heo J."/>
            <person name="Kim S.-J."/>
            <person name="Kim J.-S."/>
            <person name="Hong S.-B."/>
            <person name="Kwon S.-W."/>
        </authorList>
    </citation>
    <scope>NUCLEOTIDE SEQUENCE [LARGE SCALE GENOMIC DNA]</scope>
    <source>
        <strain evidence="11 12">MFER-1</strain>
    </source>
</reference>
<sequence>MLKVMIVDDEYDIRQGLKIIIDRGDQGFRIVAEARDGTEAVELFERTRPDIVITDIRMPETDGLRLCERIRAISPETKLVILSGYNDFSYAQEAMKFGVACFLLKPVDPGELNRELASIKEQLAAELTEKLAERHRAEALREYLILKLAKGEQVSDELLLRDGVLSLGEIRQARSYGFLIVDIDRCGDMLLQRSGSDIRLLKFAARNIVEELLQEEGRGDLFEISDARIGILLKSAQSGFERQRLAGMADRMVECLLSYARIQAVAGVGKTVHSWTELPESYRSAENALHGSFFSSEHGVYFHDDINMSVDVWSFGWHDQDLLRAVKNKDMDAARREIAELLARFSRQAVPYSTIADVLKLVIVGISRLVLEENGDWEQLFAGKRGYAEDLLRLRDQAEIGRMLTEICEAVCSYLRQSEDRRGDPIDEILSYVRGHYTEAINLKQLSNLFYFNASYLGQLFKKETGEYFNDYVHALRIEQAKRMLKENGRSIQQISERVGYKNINHFYIQFKKHVGVNPGDYD</sequence>
<evidence type="ECO:0000256" key="7">
    <source>
        <dbReference type="ARBA" id="ARBA00023163"/>
    </source>
</evidence>
<dbReference type="Proteomes" id="UP000502248">
    <property type="component" value="Chromosome"/>
</dbReference>
<dbReference type="GO" id="GO:0000160">
    <property type="term" value="P:phosphorelay signal transduction system"/>
    <property type="evidence" value="ECO:0007669"/>
    <property type="project" value="UniProtKB-KW"/>
</dbReference>
<dbReference type="CDD" id="cd17536">
    <property type="entry name" value="REC_YesN-like"/>
    <property type="match status" value="1"/>
</dbReference>
<comment type="subcellular location">
    <subcellularLocation>
        <location evidence="1">Cytoplasm</location>
    </subcellularLocation>
</comment>
<dbReference type="GO" id="GO:0003700">
    <property type="term" value="F:DNA-binding transcription factor activity"/>
    <property type="evidence" value="ECO:0007669"/>
    <property type="project" value="InterPro"/>
</dbReference>
<dbReference type="KEGG" id="cheb:HH215_22490"/>
<dbReference type="Pfam" id="PF12833">
    <property type="entry name" value="HTH_18"/>
    <property type="match status" value="1"/>
</dbReference>
<keyword evidence="7" id="KW-0804">Transcription</keyword>
<dbReference type="EMBL" id="CP051680">
    <property type="protein sequence ID" value="QJD85679.1"/>
    <property type="molecule type" value="Genomic_DNA"/>
</dbReference>
<name>A0A7Z2VMJ8_9BACL</name>
<dbReference type="RefSeq" id="WP_169281939.1">
    <property type="nucleotide sequence ID" value="NZ_CP051680.1"/>
</dbReference>
<dbReference type="SUPFAM" id="SSF52172">
    <property type="entry name" value="CheY-like"/>
    <property type="match status" value="1"/>
</dbReference>
<dbReference type="InterPro" id="IPR041522">
    <property type="entry name" value="CdaR_GGDEF"/>
</dbReference>
<dbReference type="PROSITE" id="PS50110">
    <property type="entry name" value="RESPONSE_REGULATORY"/>
    <property type="match status" value="1"/>
</dbReference>
<evidence type="ECO:0000256" key="6">
    <source>
        <dbReference type="ARBA" id="ARBA00023125"/>
    </source>
</evidence>
<keyword evidence="5" id="KW-0805">Transcription regulation</keyword>
<feature type="domain" description="HTH araC/xylS-type" evidence="9">
    <location>
        <begin position="427"/>
        <end position="523"/>
    </location>
</feature>
<accession>A0A7Z2VMJ8</accession>
<dbReference type="GO" id="GO:0043565">
    <property type="term" value="F:sequence-specific DNA binding"/>
    <property type="evidence" value="ECO:0007669"/>
    <property type="project" value="InterPro"/>
</dbReference>
<evidence type="ECO:0000313" key="12">
    <source>
        <dbReference type="Proteomes" id="UP000502248"/>
    </source>
</evidence>
<evidence type="ECO:0000256" key="5">
    <source>
        <dbReference type="ARBA" id="ARBA00023015"/>
    </source>
</evidence>
<keyword evidence="2" id="KW-0963">Cytoplasm</keyword>
<evidence type="ECO:0000259" key="9">
    <source>
        <dbReference type="PROSITE" id="PS01124"/>
    </source>
</evidence>
<dbReference type="InterPro" id="IPR009057">
    <property type="entry name" value="Homeodomain-like_sf"/>
</dbReference>
<dbReference type="InterPro" id="IPR018062">
    <property type="entry name" value="HTH_AraC-typ_CS"/>
</dbReference>
<dbReference type="InterPro" id="IPR018060">
    <property type="entry name" value="HTH_AraC"/>
</dbReference>
<keyword evidence="4" id="KW-0902">Two-component regulatory system</keyword>
<protein>
    <submittedName>
        <fullName evidence="11">Response regulator transcription factor</fullName>
    </submittedName>
</protein>
<feature type="domain" description="Response regulatory" evidence="10">
    <location>
        <begin position="3"/>
        <end position="120"/>
    </location>
</feature>
<keyword evidence="12" id="KW-1185">Reference proteome</keyword>